<organism evidence="2 3">
    <name type="scientific">Caenorhabditis briggsae</name>
    <dbReference type="NCBI Taxonomy" id="6238"/>
    <lineage>
        <taxon>Eukaryota</taxon>
        <taxon>Metazoa</taxon>
        <taxon>Ecdysozoa</taxon>
        <taxon>Nematoda</taxon>
        <taxon>Chromadorea</taxon>
        <taxon>Rhabditida</taxon>
        <taxon>Rhabditina</taxon>
        <taxon>Rhabditomorpha</taxon>
        <taxon>Rhabditoidea</taxon>
        <taxon>Rhabditidae</taxon>
        <taxon>Peloderinae</taxon>
        <taxon>Caenorhabditis</taxon>
    </lineage>
</organism>
<dbReference type="WormBase" id="CBG23011">
    <property type="protein sequence ID" value="CBP12308"/>
    <property type="gene ID" value="WBGene00041444"/>
</dbReference>
<proteinExistence type="predicted"/>
<sequence>MNMMHMGGPMNGGGGPPPPQMLQMHHPMPHHHHVAVFASSAQAPPPQATPTPPVASSMNRSQRFFENRHIPGAMCAKKRCNNAQSIECAPPVMAQSEFIVQRAPKRSYELITPVQQQAPPPQMHFDVKRVQYMTGPPPQQQQQQQIQMQQQMQIQQNPQVQVQQQQRPNSNSSHSQGPSPPRNGIVSQQQTPPQQNGVPQQPNGVHQIKTDVENLEQHHQQQQQQQQQQRMMFQPQPYPDMNGHARMMAPPPPPPVSAPAPMPLPQSQMTHMPQHGLDIPYLIPTFGQNPGSDPFYPSKFELDFEHNGDPFVPPSYAQDMKGQVVLQQL</sequence>
<dbReference type="KEGG" id="cbr:CBG_23011"/>
<feature type="compositionally biased region" description="Polar residues" evidence="1">
    <location>
        <begin position="167"/>
        <end position="177"/>
    </location>
</feature>
<reference evidence="2 3" key="1">
    <citation type="journal article" date="2003" name="PLoS Biol.">
        <title>The genome sequence of Caenorhabditis briggsae: a platform for comparative genomics.</title>
        <authorList>
            <person name="Stein L.D."/>
            <person name="Bao Z."/>
            <person name="Blasiar D."/>
            <person name="Blumenthal T."/>
            <person name="Brent M.R."/>
            <person name="Chen N."/>
            <person name="Chinwalla A."/>
            <person name="Clarke L."/>
            <person name="Clee C."/>
            <person name="Coghlan A."/>
            <person name="Coulson A."/>
            <person name="D'Eustachio P."/>
            <person name="Fitch D.H."/>
            <person name="Fulton L.A."/>
            <person name="Fulton R.E."/>
            <person name="Griffiths-Jones S."/>
            <person name="Harris T.W."/>
            <person name="Hillier L.W."/>
            <person name="Kamath R."/>
            <person name="Kuwabara P.E."/>
            <person name="Mardis E.R."/>
            <person name="Marra M.A."/>
            <person name="Miner T.L."/>
            <person name="Minx P."/>
            <person name="Mullikin J.C."/>
            <person name="Plumb R.W."/>
            <person name="Rogers J."/>
            <person name="Schein J.E."/>
            <person name="Sohrmann M."/>
            <person name="Spieth J."/>
            <person name="Stajich J.E."/>
            <person name="Wei C."/>
            <person name="Willey D."/>
            <person name="Wilson R.K."/>
            <person name="Durbin R."/>
            <person name="Waterston R.H."/>
        </authorList>
    </citation>
    <scope>NUCLEOTIDE SEQUENCE [LARGE SCALE GENOMIC DNA]</scope>
    <source>
        <strain evidence="2 3">AF16</strain>
    </source>
</reference>
<dbReference type="eggNOG" id="KOG1084">
    <property type="taxonomic scope" value="Eukaryota"/>
</dbReference>
<evidence type="ECO:0000313" key="4">
    <source>
        <dbReference type="WormBase" id="CBG23011"/>
    </source>
</evidence>
<keyword evidence="3" id="KW-1185">Reference proteome</keyword>
<dbReference type="Proteomes" id="UP000008549">
    <property type="component" value="Unassembled WGS sequence"/>
</dbReference>
<dbReference type="EMBL" id="HE600964">
    <property type="protein sequence ID" value="CAP39431.1"/>
    <property type="molecule type" value="Genomic_DNA"/>
</dbReference>
<dbReference type="AlphaFoldDB" id="A8Y3G2"/>
<dbReference type="CTD" id="8585082"/>
<feature type="region of interest" description="Disordered" evidence="1">
    <location>
        <begin position="133"/>
        <end position="236"/>
    </location>
</feature>
<gene>
    <name evidence="2 4" type="ORF">CBG23011</name>
    <name evidence="2" type="ORF">CBG_23011</name>
</gene>
<protein>
    <submittedName>
        <fullName evidence="2">Protein CBG23011</fullName>
    </submittedName>
</protein>
<evidence type="ECO:0000313" key="2">
    <source>
        <dbReference type="EMBL" id="CAP39431.1"/>
    </source>
</evidence>
<dbReference type="GeneID" id="8585082"/>
<name>A8Y3G2_CAEBR</name>
<feature type="compositionally biased region" description="Low complexity" evidence="1">
    <location>
        <begin position="140"/>
        <end position="166"/>
    </location>
</feature>
<evidence type="ECO:0000256" key="1">
    <source>
        <dbReference type="SAM" id="MobiDB-lite"/>
    </source>
</evidence>
<dbReference type="RefSeq" id="XP_002643088.1">
    <property type="nucleotide sequence ID" value="XM_002643042.1"/>
</dbReference>
<feature type="compositionally biased region" description="Basic and acidic residues" evidence="1">
    <location>
        <begin position="208"/>
        <end position="219"/>
    </location>
</feature>
<dbReference type="STRING" id="6238.A8Y3G2"/>
<feature type="compositionally biased region" description="Low complexity" evidence="1">
    <location>
        <begin position="188"/>
        <end position="205"/>
    </location>
</feature>
<accession>A8Y3G2</accession>
<feature type="compositionally biased region" description="Low complexity" evidence="1">
    <location>
        <begin position="220"/>
        <end position="229"/>
    </location>
</feature>
<dbReference type="FunCoup" id="A8Y3G2">
    <property type="interactions" value="24"/>
</dbReference>
<evidence type="ECO:0000313" key="3">
    <source>
        <dbReference type="Proteomes" id="UP000008549"/>
    </source>
</evidence>
<reference evidence="2 3" key="2">
    <citation type="journal article" date="2011" name="PLoS Genet.">
        <title>Caenorhabditis briggsae recombinant inbred line genotypes reveal inter-strain incompatibility and the evolution of recombination.</title>
        <authorList>
            <person name="Ross J.A."/>
            <person name="Koboldt D.C."/>
            <person name="Staisch J.E."/>
            <person name="Chamberlin H.M."/>
            <person name="Gupta B.P."/>
            <person name="Miller R.D."/>
            <person name="Baird S.E."/>
            <person name="Haag E.S."/>
        </authorList>
    </citation>
    <scope>NUCLEOTIDE SEQUENCE [LARGE SCALE GENOMIC DNA]</scope>
    <source>
        <strain evidence="2 3">AF16</strain>
    </source>
</reference>
<dbReference type="InParanoid" id="A8Y3G2"/>
<dbReference type="HOGENOM" id="CLU_057916_0_0_1"/>